<evidence type="ECO:0000313" key="1">
    <source>
        <dbReference type="EMBL" id="KAI8019601.1"/>
    </source>
</evidence>
<sequence length="188" mass="20563">MPVTVPIFSLPLSLSLSLYKNTIFIYCASFTSAKMSRKGSKESKLSRVLKSPFRVLTKARDFYIQSMSQCAGNFEYAGAMGCPTGQISTLPKSFSVSSTNSSNSEDLRDLVRIASTRSLNNKVQAELLRRQQSMKTGAVKVVPRSQSAGGIGRIDEEEACEFDEDVKVNVGAYPRSKSHAVAKKVSVF</sequence>
<evidence type="ECO:0000313" key="2">
    <source>
        <dbReference type="Proteomes" id="UP001060215"/>
    </source>
</evidence>
<proteinExistence type="predicted"/>
<keyword evidence="2" id="KW-1185">Reference proteome</keyword>
<dbReference type="Proteomes" id="UP001060215">
    <property type="component" value="Chromosome 2"/>
</dbReference>
<protein>
    <submittedName>
        <fullName evidence="1">Uncharacterized protein</fullName>
    </submittedName>
</protein>
<gene>
    <name evidence="1" type="ORF">LOK49_LG04G03147</name>
</gene>
<accession>A0ACC0I5J9</accession>
<reference evidence="1 2" key="1">
    <citation type="journal article" date="2022" name="Plant J.">
        <title>Chromosome-level genome of Camellia lanceoleosa provides a valuable resource for understanding genome evolution and self-incompatibility.</title>
        <authorList>
            <person name="Gong W."/>
            <person name="Xiao S."/>
            <person name="Wang L."/>
            <person name="Liao Z."/>
            <person name="Chang Y."/>
            <person name="Mo W."/>
            <person name="Hu G."/>
            <person name="Li W."/>
            <person name="Zhao G."/>
            <person name="Zhu H."/>
            <person name="Hu X."/>
            <person name="Ji K."/>
            <person name="Xiang X."/>
            <person name="Song Q."/>
            <person name="Yuan D."/>
            <person name="Jin S."/>
            <person name="Zhang L."/>
        </authorList>
    </citation>
    <scope>NUCLEOTIDE SEQUENCE [LARGE SCALE GENOMIC DNA]</scope>
    <source>
        <strain evidence="1">SQ_2022a</strain>
    </source>
</reference>
<name>A0ACC0I5J9_9ERIC</name>
<comment type="caution">
    <text evidence="1">The sequence shown here is derived from an EMBL/GenBank/DDBJ whole genome shotgun (WGS) entry which is preliminary data.</text>
</comment>
<organism evidence="1 2">
    <name type="scientific">Camellia lanceoleosa</name>
    <dbReference type="NCBI Taxonomy" id="1840588"/>
    <lineage>
        <taxon>Eukaryota</taxon>
        <taxon>Viridiplantae</taxon>
        <taxon>Streptophyta</taxon>
        <taxon>Embryophyta</taxon>
        <taxon>Tracheophyta</taxon>
        <taxon>Spermatophyta</taxon>
        <taxon>Magnoliopsida</taxon>
        <taxon>eudicotyledons</taxon>
        <taxon>Gunneridae</taxon>
        <taxon>Pentapetalae</taxon>
        <taxon>asterids</taxon>
        <taxon>Ericales</taxon>
        <taxon>Theaceae</taxon>
        <taxon>Camellia</taxon>
    </lineage>
</organism>
<dbReference type="EMBL" id="CM045759">
    <property type="protein sequence ID" value="KAI8019601.1"/>
    <property type="molecule type" value="Genomic_DNA"/>
</dbReference>